<reference evidence="2" key="1">
    <citation type="journal article" date="2020" name="Stud. Mycol.">
        <title>101 Dothideomycetes genomes: a test case for predicting lifestyles and emergence of pathogens.</title>
        <authorList>
            <person name="Haridas S."/>
            <person name="Albert R."/>
            <person name="Binder M."/>
            <person name="Bloem J."/>
            <person name="Labutti K."/>
            <person name="Salamov A."/>
            <person name="Andreopoulos B."/>
            <person name="Baker S."/>
            <person name="Barry K."/>
            <person name="Bills G."/>
            <person name="Bluhm B."/>
            <person name="Cannon C."/>
            <person name="Castanera R."/>
            <person name="Culley D."/>
            <person name="Daum C."/>
            <person name="Ezra D."/>
            <person name="Gonzalez J."/>
            <person name="Henrissat B."/>
            <person name="Kuo A."/>
            <person name="Liang C."/>
            <person name="Lipzen A."/>
            <person name="Lutzoni F."/>
            <person name="Magnuson J."/>
            <person name="Mondo S."/>
            <person name="Nolan M."/>
            <person name="Ohm R."/>
            <person name="Pangilinan J."/>
            <person name="Park H.-J."/>
            <person name="Ramirez L."/>
            <person name="Alfaro M."/>
            <person name="Sun H."/>
            <person name="Tritt A."/>
            <person name="Yoshinaga Y."/>
            <person name="Zwiers L.-H."/>
            <person name="Turgeon B."/>
            <person name="Goodwin S."/>
            <person name="Spatafora J."/>
            <person name="Crous P."/>
            <person name="Grigoriev I."/>
        </authorList>
    </citation>
    <scope>NUCLEOTIDE SEQUENCE</scope>
    <source>
        <strain evidence="2">CBS 122681</strain>
    </source>
</reference>
<dbReference type="InterPro" id="IPR010730">
    <property type="entry name" value="HET"/>
</dbReference>
<organism evidence="2 3">
    <name type="scientific">Lophiostoma macrostomum CBS 122681</name>
    <dbReference type="NCBI Taxonomy" id="1314788"/>
    <lineage>
        <taxon>Eukaryota</taxon>
        <taxon>Fungi</taxon>
        <taxon>Dikarya</taxon>
        <taxon>Ascomycota</taxon>
        <taxon>Pezizomycotina</taxon>
        <taxon>Dothideomycetes</taxon>
        <taxon>Pleosporomycetidae</taxon>
        <taxon>Pleosporales</taxon>
        <taxon>Lophiostomataceae</taxon>
        <taxon>Lophiostoma</taxon>
    </lineage>
</organism>
<dbReference type="PANTHER" id="PTHR24148:SF64">
    <property type="entry name" value="HETEROKARYON INCOMPATIBILITY DOMAIN-CONTAINING PROTEIN"/>
    <property type="match status" value="1"/>
</dbReference>
<feature type="domain" description="Heterokaryon incompatibility" evidence="1">
    <location>
        <begin position="100"/>
        <end position="284"/>
    </location>
</feature>
<protein>
    <submittedName>
        <fullName evidence="2">HET-domain-containing protein</fullName>
    </submittedName>
</protein>
<dbReference type="Pfam" id="PF06985">
    <property type="entry name" value="HET"/>
    <property type="match status" value="1"/>
</dbReference>
<dbReference type="Proteomes" id="UP000799324">
    <property type="component" value="Unassembled WGS sequence"/>
</dbReference>
<evidence type="ECO:0000313" key="2">
    <source>
        <dbReference type="EMBL" id="KAF2650055.1"/>
    </source>
</evidence>
<dbReference type="OrthoDB" id="4850726at2759"/>
<sequence length="611" mass="69766">MERYQYEPLQDQGQDIRLITLLPGEFDDQIRVQIRHVPLLAKEIAKMPTILTGWNVYETRERRIIFWGPDRNKSWDHPDPDFSPELYGDRQDREVASVDFAALSYEWGPEQNMEDIHVLAADGSTTRGKLKSSFNRLRLSGKTKGLKKAGFTSRLPVRQNIAIALRHIRHTTTRSHFWVDAISINQDDTSERSRQVSRMQEIYSLAPRVIVWLGESSSTSTAALSTLEYLGGQCLLYYLIRHPEARERDRWDPRTPLPYDIQTWNAISELYGRSYFNRLWIWQEIVLADDRAVVYCGGEKLDWPTFRRAVVRTFQQQSNMPEQLRRRFQHVNALAMFGTDYALDSYMYETRNQQCADPRDRIYAIRGLLDRGLANRITPDYGRTVADVYKDAVLAFLEIDGFLDLVNQCDIGSRAIVRLPSHHPPYKLELLGVRCATLEHVGAQAIDPECVGKTLKMMRDWFPEDLCDARYIIGESLVDVHATILCGNVLADAFVRNEGYITRADARKSYLAYISPKDDGSEESNREIADDRYVQSILGRSWGSVLLKTREGYVGTGPPSAKQGDVVCVLLGSSLPLLLRTALPKDFQVVGAVYMHGLMQGEAFLGYLPSP</sequence>
<dbReference type="Pfam" id="PF26639">
    <property type="entry name" value="Het-6_barrel"/>
    <property type="match status" value="1"/>
</dbReference>
<evidence type="ECO:0000313" key="3">
    <source>
        <dbReference type="Proteomes" id="UP000799324"/>
    </source>
</evidence>
<evidence type="ECO:0000259" key="1">
    <source>
        <dbReference type="Pfam" id="PF06985"/>
    </source>
</evidence>
<gene>
    <name evidence="2" type="ORF">K491DRAFT_762007</name>
</gene>
<dbReference type="PANTHER" id="PTHR24148">
    <property type="entry name" value="ANKYRIN REPEAT DOMAIN-CONTAINING PROTEIN 39 HOMOLOG-RELATED"/>
    <property type="match status" value="1"/>
</dbReference>
<name>A0A6A6SQD8_9PLEO</name>
<dbReference type="InterPro" id="IPR052895">
    <property type="entry name" value="HetReg/Transcr_Mod"/>
</dbReference>
<accession>A0A6A6SQD8</accession>
<keyword evidence="3" id="KW-1185">Reference proteome</keyword>
<dbReference type="AlphaFoldDB" id="A0A6A6SQD8"/>
<dbReference type="EMBL" id="MU004469">
    <property type="protein sequence ID" value="KAF2650055.1"/>
    <property type="molecule type" value="Genomic_DNA"/>
</dbReference>
<proteinExistence type="predicted"/>